<dbReference type="EMBL" id="LR796363">
    <property type="protein sequence ID" value="CAB4138843.1"/>
    <property type="molecule type" value="Genomic_DNA"/>
</dbReference>
<name>A0A6J5LZZ4_9CAUD</name>
<accession>A0A6J5LZZ4</accession>
<organism evidence="1">
    <name type="scientific">uncultured Caudovirales phage</name>
    <dbReference type="NCBI Taxonomy" id="2100421"/>
    <lineage>
        <taxon>Viruses</taxon>
        <taxon>Duplodnaviria</taxon>
        <taxon>Heunggongvirae</taxon>
        <taxon>Uroviricota</taxon>
        <taxon>Caudoviricetes</taxon>
        <taxon>Peduoviridae</taxon>
        <taxon>Maltschvirus</taxon>
        <taxon>Maltschvirus maltsch</taxon>
    </lineage>
</organism>
<reference evidence="1" key="1">
    <citation type="submission" date="2020-04" db="EMBL/GenBank/DDBJ databases">
        <authorList>
            <person name="Chiriac C."/>
            <person name="Salcher M."/>
            <person name="Ghai R."/>
            <person name="Kavagutti S V."/>
        </authorList>
    </citation>
    <scope>NUCLEOTIDE SEQUENCE</scope>
</reference>
<proteinExistence type="predicted"/>
<protein>
    <submittedName>
        <fullName evidence="1">Uncharacterized protein</fullName>
    </submittedName>
</protein>
<evidence type="ECO:0000313" key="1">
    <source>
        <dbReference type="EMBL" id="CAB4138843.1"/>
    </source>
</evidence>
<sequence>MPYIVVESFKGGLDRRRSDLVSAPGMLIKAENVHVTRGGEIEKRKAFVAVDAGVDTEHNNPFEGTYGLESTGEGTTVFTTSYATTSWYNAGKWVRFLWWNTADNASPIQGSNPGKMYVRFQYENTIHEITIGNFNISPERIQIPSGSKEIDISFSPPVSGSLVSFFTCKLLNGSNENLVVVASDGVTDSARCFDVGLSKLPKFGILFLNYSQATITVNVDKYRAIVPPLPAWPKPPVYVGEPSVSLNSTYEVSFLSSLTAPPATPFFQATLTKENPEHYSICVFRPDSSASNSFVNLQSTNDVYQRKSLKDRIETTYTTIKVVEVDHPDGEELVGIVYSTVYGGKSFVLAKFANGDVLPFYDGKLVGAFTDGVYREYYGGLYRYIDSIAELMRGGFQIAQDNYELDSSNNDQIRQYSVSTTETPTGTSMTITGPANVDFKVDAYIDSPCAYTIETIQNSSATIAAKTATASFTVAAGTTGAAITGITLRRLNGYHVPGITGIFITADPDNPDPADDIEITGIDRLSPDQIVWPYTGLTSGDAWDPNQKLCYAISYIINTNTINTRISSSYANYGGGWNRNDPATFGISTTSKMGAPFNGRGVWIEFISDSNLSSAGLSMFELINQSTVRVSPYDPTRFLARLTSAGYEGLVSGTLVNGMRNSVDSIVANNVELLSDVDPVTMGTDKPDKAQYFDTGPEQLAIDIVASINHGSGTHDYSATRDGSRVTITAAVSGEAGNNKPLNIQTSGNVILSGKTAFSGGRDSIPGQPKIVRINFTGTPKVGNKCWVMITDPARPQTPYKFGATRMAGKKGVFNFTYKGKEYIGVGSTLYFSSLNNPVKWDTYDTGSGFIDMSNNFGGRDDLTGAGVYQNNIAVFTERNCQLWFFDPDPNQNSQKQVLDNTGCLAPNSVVSVGATDLFYLSYNGVRSLQSRESTDAAYANDIGSPIDEIVIAILASLTPEQRASAKALIEPIDGRYWISIGPRLFVLSYFKGSNILAWSEYVIGFQVDEMVAFREKVYLRSGNKIYLYGGNSGSQYDSCPVVVELPYLDANKPGTFKSVNGVDITCQGTWKVFMGFDYTNANARDEIATFTQPSFALGKIPATGIGTHIGVRLTSDHPGYSRLANVLVHYDDLHSKHEAG</sequence>
<gene>
    <name evidence="1" type="ORF">UFOVP341_35</name>
</gene>